<name>A0A7S3FBK8_9EUKA</name>
<evidence type="ECO:0000313" key="5">
    <source>
        <dbReference type="EMBL" id="CAE0136472.1"/>
    </source>
</evidence>
<feature type="chain" id="PRO_5031593716" description="Peptidyl-prolyl cis-trans isomerase" evidence="3">
    <location>
        <begin position="29"/>
        <end position="209"/>
    </location>
</feature>
<reference evidence="5" key="1">
    <citation type="submission" date="2021-01" db="EMBL/GenBank/DDBJ databases">
        <authorList>
            <person name="Corre E."/>
            <person name="Pelletier E."/>
            <person name="Niang G."/>
            <person name="Scheremetjew M."/>
            <person name="Finn R."/>
            <person name="Kale V."/>
            <person name="Holt S."/>
            <person name="Cochrane G."/>
            <person name="Meng A."/>
            <person name="Brown T."/>
            <person name="Cohen L."/>
        </authorList>
    </citation>
    <scope>NUCLEOTIDE SEQUENCE</scope>
    <source>
        <strain evidence="5">CCMP281</strain>
    </source>
</reference>
<evidence type="ECO:0000256" key="3">
    <source>
        <dbReference type="RuleBase" id="RU363019"/>
    </source>
</evidence>
<keyword evidence="3" id="KW-0732">Signal</keyword>
<dbReference type="InterPro" id="IPR029000">
    <property type="entry name" value="Cyclophilin-like_dom_sf"/>
</dbReference>
<keyword evidence="2 3" id="KW-0413">Isomerase</keyword>
<dbReference type="EC" id="5.2.1.8" evidence="3"/>
<feature type="signal peptide" evidence="3">
    <location>
        <begin position="1"/>
        <end position="28"/>
    </location>
</feature>
<sequence length="209" mass="23188">MTSTSLHGHHAVMLRYLLLPLLLQLCQTADPFVVEFDVTLGSKDTGKFQLEVHPDWAPLGAARFKEMVEAEFFKGVRFFRVISGFMAQFGIHPKPTIAAEWKGKALTDDPVVESNKRGYISFATSGKDSRTTQMFINFADNANLDGMGFSPFGKVLGDGMQIVDKIYAGHGETPNQGEIQSRGNAYLKRSFPKLSYINSVKFVGTKEDL</sequence>
<dbReference type="Gene3D" id="2.40.100.10">
    <property type="entry name" value="Cyclophilin-like"/>
    <property type="match status" value="1"/>
</dbReference>
<dbReference type="SUPFAM" id="SSF50891">
    <property type="entry name" value="Cyclophilin-like"/>
    <property type="match status" value="1"/>
</dbReference>
<dbReference type="InterPro" id="IPR002130">
    <property type="entry name" value="Cyclophilin-type_PPIase_dom"/>
</dbReference>
<dbReference type="EMBL" id="HBHX01056676">
    <property type="protein sequence ID" value="CAE0136472.1"/>
    <property type="molecule type" value="Transcribed_RNA"/>
</dbReference>
<keyword evidence="1 3" id="KW-0697">Rotamase</keyword>
<comment type="catalytic activity">
    <reaction evidence="3">
        <text>[protein]-peptidylproline (omega=180) = [protein]-peptidylproline (omega=0)</text>
        <dbReference type="Rhea" id="RHEA:16237"/>
        <dbReference type="Rhea" id="RHEA-COMP:10747"/>
        <dbReference type="Rhea" id="RHEA-COMP:10748"/>
        <dbReference type="ChEBI" id="CHEBI:83833"/>
        <dbReference type="ChEBI" id="CHEBI:83834"/>
        <dbReference type="EC" id="5.2.1.8"/>
    </reaction>
</comment>
<evidence type="ECO:0000256" key="1">
    <source>
        <dbReference type="ARBA" id="ARBA00023110"/>
    </source>
</evidence>
<accession>A0A7S3FBK8</accession>
<comment type="function">
    <text evidence="3">PPIases accelerate the folding of proteins. It catalyzes the cis-trans isomerization of proline imidic peptide bonds in oligopeptides.</text>
</comment>
<organism evidence="5">
    <name type="scientific">Haptolina ericina</name>
    <dbReference type="NCBI Taxonomy" id="156174"/>
    <lineage>
        <taxon>Eukaryota</taxon>
        <taxon>Haptista</taxon>
        <taxon>Haptophyta</taxon>
        <taxon>Prymnesiophyceae</taxon>
        <taxon>Prymnesiales</taxon>
        <taxon>Prymnesiaceae</taxon>
        <taxon>Haptolina</taxon>
    </lineage>
</organism>
<dbReference type="GO" id="GO:0003755">
    <property type="term" value="F:peptidyl-prolyl cis-trans isomerase activity"/>
    <property type="evidence" value="ECO:0007669"/>
    <property type="project" value="UniProtKB-UniRule"/>
</dbReference>
<dbReference type="InterPro" id="IPR044665">
    <property type="entry name" value="E_coli_cyclophilin_A-like"/>
</dbReference>
<protein>
    <recommendedName>
        <fullName evidence="3">Peptidyl-prolyl cis-trans isomerase</fullName>
        <shortName evidence="3">PPIase</shortName>
        <ecNumber evidence="3">5.2.1.8</ecNumber>
    </recommendedName>
</protein>
<dbReference type="PROSITE" id="PS50072">
    <property type="entry name" value="CSA_PPIASE_2"/>
    <property type="match status" value="1"/>
</dbReference>
<dbReference type="PANTHER" id="PTHR43246">
    <property type="entry name" value="PEPTIDYL-PROLYL CIS-TRANS ISOMERASE CYP38, CHLOROPLASTIC"/>
    <property type="match status" value="1"/>
</dbReference>
<evidence type="ECO:0000256" key="2">
    <source>
        <dbReference type="ARBA" id="ARBA00023235"/>
    </source>
</evidence>
<evidence type="ECO:0000259" key="4">
    <source>
        <dbReference type="PROSITE" id="PS50072"/>
    </source>
</evidence>
<comment type="similarity">
    <text evidence="3">Belongs to the cyclophilin-type PPIase family.</text>
</comment>
<gene>
    <name evidence="5" type="ORF">HERI1096_LOCUS31262</name>
</gene>
<feature type="domain" description="PPIase cyclophilin-type" evidence="4">
    <location>
        <begin position="35"/>
        <end position="166"/>
    </location>
</feature>
<dbReference type="PRINTS" id="PR00153">
    <property type="entry name" value="CSAPPISMRASE"/>
</dbReference>
<proteinExistence type="inferred from homology"/>
<dbReference type="AlphaFoldDB" id="A0A7S3FBK8"/>
<dbReference type="Pfam" id="PF00160">
    <property type="entry name" value="Pro_isomerase"/>
    <property type="match status" value="1"/>
</dbReference>